<organism evidence="1 2">
    <name type="scientific">Mucilaginibacter gotjawali</name>
    <dbReference type="NCBI Taxonomy" id="1550579"/>
    <lineage>
        <taxon>Bacteria</taxon>
        <taxon>Pseudomonadati</taxon>
        <taxon>Bacteroidota</taxon>
        <taxon>Sphingobacteriia</taxon>
        <taxon>Sphingobacteriales</taxon>
        <taxon>Sphingobacteriaceae</taxon>
        <taxon>Mucilaginibacter</taxon>
    </lineage>
</organism>
<dbReference type="InterPro" id="IPR011990">
    <property type="entry name" value="TPR-like_helical_dom_sf"/>
</dbReference>
<dbReference type="PANTHER" id="PTHR44858:SF1">
    <property type="entry name" value="UDP-N-ACETYLGLUCOSAMINE--PEPTIDE N-ACETYLGLUCOSAMINYLTRANSFERASE SPINDLY-RELATED"/>
    <property type="match status" value="1"/>
</dbReference>
<reference evidence="1 2" key="1">
    <citation type="submission" date="2015-12" db="EMBL/GenBank/DDBJ databases">
        <title>Genome sequence of Mucilaginibacter gotjawali.</title>
        <authorList>
            <person name="Lee J.S."/>
            <person name="Lee K.C."/>
            <person name="Kim K.K."/>
            <person name="Lee B.W."/>
        </authorList>
    </citation>
    <scope>NUCLEOTIDE SEQUENCE [LARGE SCALE GENOMIC DNA]</scope>
    <source>
        <strain evidence="1 2">SA3-7</strain>
    </source>
</reference>
<dbReference type="AlphaFoldDB" id="A0A110B0V8"/>
<dbReference type="PROSITE" id="PS50005">
    <property type="entry name" value="TPR"/>
    <property type="match status" value="3"/>
</dbReference>
<dbReference type="PANTHER" id="PTHR44858">
    <property type="entry name" value="TETRATRICOPEPTIDE REPEAT PROTEIN 6"/>
    <property type="match status" value="1"/>
</dbReference>
<gene>
    <name evidence="1" type="ORF">MgSA37_04412</name>
</gene>
<dbReference type="OrthoDB" id="638548at2"/>
<dbReference type="Gene3D" id="1.25.40.10">
    <property type="entry name" value="Tetratricopeptide repeat domain"/>
    <property type="match status" value="3"/>
</dbReference>
<evidence type="ECO:0000313" key="1">
    <source>
        <dbReference type="EMBL" id="BAU56215.1"/>
    </source>
</evidence>
<dbReference type="SMART" id="SM00028">
    <property type="entry name" value="TPR"/>
    <property type="match status" value="7"/>
</dbReference>
<protein>
    <submittedName>
        <fullName evidence="1">Tetratricopeptide repeat protein</fullName>
    </submittedName>
</protein>
<dbReference type="SUPFAM" id="SSF48452">
    <property type="entry name" value="TPR-like"/>
    <property type="match status" value="3"/>
</dbReference>
<dbReference type="Proteomes" id="UP000218263">
    <property type="component" value="Chromosome"/>
</dbReference>
<dbReference type="RefSeq" id="WP_096354875.1">
    <property type="nucleotide sequence ID" value="NZ_AP017313.1"/>
</dbReference>
<dbReference type="KEGG" id="mgot:MgSA37_04412"/>
<name>A0A110B0V8_9SPHI</name>
<keyword evidence="2" id="KW-1185">Reference proteome</keyword>
<dbReference type="InterPro" id="IPR019734">
    <property type="entry name" value="TPR_rpt"/>
</dbReference>
<evidence type="ECO:0000313" key="2">
    <source>
        <dbReference type="Proteomes" id="UP000218263"/>
    </source>
</evidence>
<proteinExistence type="predicted"/>
<accession>A0A110B0V8</accession>
<dbReference type="InterPro" id="IPR050498">
    <property type="entry name" value="Ycf3"/>
</dbReference>
<sequence length="578" mass="63539">MKMISKIAASGLGLLFIGSSVFAQSLADAKKAIDAEQYQKAKSMLKNLTVTQADKDENYFYLGWVYLKQDYLDSAKTLFNKGLAVNSKSALNYVGLGAAAHIEKDNSTATTNFNTAITLAGKKNSTPYLYIGLSYLLPVSGSSIGPKGSAVTQADANAAIAALNQGKAANPRDAEVLTALGDAYRSQLSSNDAYSAYSSALAIDPKSAAANVAEGVLWKFADNFDGAVTQFKAALNADPNYGPAYREWAETDLRWADTDPAIHDAKIQEAADNYKKYISLTDYSVESQMRYADFLITAKDYVTLQKVATDLSGASKSNLRVYRYLGYAALENKDYPAGEAALTKWVTQADPKRLIPTDYLKLGKIELALKKDSLGVLDLRKALTLDTTQVDVYGDIATSLFSLKKYQEAADAYHVYGQKSSHAKLKDHFNEGYSFYEAYLAQARKSQTDKAYKPDTTLLTKADSAFTYVQRKLANPNVSVVYYQAQVKDFEDSGDRNNIKGLAKPFYEQYIQLVLAKGGTPDETTKSNLVDSYVYLGNYAEFKDKDHAKALDYFNKAKELDPTDARVTYYFQTSGKAK</sequence>
<dbReference type="EMBL" id="AP017313">
    <property type="protein sequence ID" value="BAU56215.1"/>
    <property type="molecule type" value="Genomic_DNA"/>
</dbReference>